<protein>
    <submittedName>
        <fullName evidence="2">HSP transcription factor</fullName>
    </submittedName>
</protein>
<sequence length="136" mass="15283">MLGDIKRRQSSTRASTGPVAPFSPLLNVQPLRAVAPVAVVQNSPTDSDNEQFLSSNLSPKAATAPPAMWDFEEINRLRRENSKLRGELNMRDYEEERLKRENSKLRQELYQLKDNLYSLSGYAANPGEAPEDGVHK</sequence>
<keyword evidence="3" id="KW-1185">Reference proteome</keyword>
<organism evidence="2 3">
    <name type="scientific">Striga asiatica</name>
    <name type="common">Asiatic witchweed</name>
    <name type="synonym">Buchnera asiatica</name>
    <dbReference type="NCBI Taxonomy" id="4170"/>
    <lineage>
        <taxon>Eukaryota</taxon>
        <taxon>Viridiplantae</taxon>
        <taxon>Streptophyta</taxon>
        <taxon>Embryophyta</taxon>
        <taxon>Tracheophyta</taxon>
        <taxon>Spermatophyta</taxon>
        <taxon>Magnoliopsida</taxon>
        <taxon>eudicotyledons</taxon>
        <taxon>Gunneridae</taxon>
        <taxon>Pentapetalae</taxon>
        <taxon>asterids</taxon>
        <taxon>lamiids</taxon>
        <taxon>Lamiales</taxon>
        <taxon>Orobanchaceae</taxon>
        <taxon>Buchnereae</taxon>
        <taxon>Striga</taxon>
    </lineage>
</organism>
<reference evidence="3" key="1">
    <citation type="journal article" date="2019" name="Curr. Biol.">
        <title>Genome Sequence of Striga asiatica Provides Insight into the Evolution of Plant Parasitism.</title>
        <authorList>
            <person name="Yoshida S."/>
            <person name="Kim S."/>
            <person name="Wafula E.K."/>
            <person name="Tanskanen J."/>
            <person name="Kim Y.M."/>
            <person name="Honaas L."/>
            <person name="Yang Z."/>
            <person name="Spallek T."/>
            <person name="Conn C.E."/>
            <person name="Ichihashi Y."/>
            <person name="Cheong K."/>
            <person name="Cui S."/>
            <person name="Der J.P."/>
            <person name="Gundlach H."/>
            <person name="Jiao Y."/>
            <person name="Hori C."/>
            <person name="Ishida J.K."/>
            <person name="Kasahara H."/>
            <person name="Kiba T."/>
            <person name="Kim M.S."/>
            <person name="Koo N."/>
            <person name="Laohavisit A."/>
            <person name="Lee Y.H."/>
            <person name="Lumba S."/>
            <person name="McCourt P."/>
            <person name="Mortimer J.C."/>
            <person name="Mutuku J.M."/>
            <person name="Nomura T."/>
            <person name="Sasaki-Sekimoto Y."/>
            <person name="Seto Y."/>
            <person name="Wang Y."/>
            <person name="Wakatake T."/>
            <person name="Sakakibara H."/>
            <person name="Demura T."/>
            <person name="Yamaguchi S."/>
            <person name="Yoneyama K."/>
            <person name="Manabe R.I."/>
            <person name="Nelson D.C."/>
            <person name="Schulman A.H."/>
            <person name="Timko M.P."/>
            <person name="dePamphilis C.W."/>
            <person name="Choi D."/>
            <person name="Shirasu K."/>
        </authorList>
    </citation>
    <scope>NUCLEOTIDE SEQUENCE [LARGE SCALE GENOMIC DNA]</scope>
    <source>
        <strain evidence="3">cv. UVA1</strain>
    </source>
</reference>
<name>A0A5A7Q2K4_STRAF</name>
<dbReference type="AlphaFoldDB" id="A0A5A7Q2K4"/>
<comment type="caution">
    <text evidence="2">The sequence shown here is derived from an EMBL/GenBank/DDBJ whole genome shotgun (WGS) entry which is preliminary data.</text>
</comment>
<gene>
    <name evidence="2" type="ORF">STAS_15955</name>
</gene>
<evidence type="ECO:0000313" key="2">
    <source>
        <dbReference type="EMBL" id="GER39350.1"/>
    </source>
</evidence>
<accession>A0A5A7Q2K4</accession>
<feature type="region of interest" description="Disordered" evidence="1">
    <location>
        <begin position="1"/>
        <end position="25"/>
    </location>
</feature>
<evidence type="ECO:0000256" key="1">
    <source>
        <dbReference type="SAM" id="MobiDB-lite"/>
    </source>
</evidence>
<evidence type="ECO:0000313" key="3">
    <source>
        <dbReference type="Proteomes" id="UP000325081"/>
    </source>
</evidence>
<dbReference type="Proteomes" id="UP000325081">
    <property type="component" value="Unassembled WGS sequence"/>
</dbReference>
<dbReference type="EMBL" id="BKCP01005627">
    <property type="protein sequence ID" value="GER39350.1"/>
    <property type="molecule type" value="Genomic_DNA"/>
</dbReference>
<proteinExistence type="predicted"/>